<dbReference type="eggNOG" id="COG1421">
    <property type="taxonomic scope" value="Bacteria"/>
</dbReference>
<evidence type="ECO:0000313" key="7">
    <source>
        <dbReference type="EMBL" id="AEI14992.1"/>
    </source>
</evidence>
<protein>
    <recommendedName>
        <fullName evidence="3">CRISPR system Cms protein Csm2</fullName>
    </recommendedName>
    <alternativeName>
        <fullName evidence="6">CRISPR type III A-associated protein Csm2</fullName>
    </alternativeName>
</protein>
<gene>
    <name evidence="7" type="ordered locus">Flexsi_1341</name>
</gene>
<dbReference type="Proteomes" id="UP000006621">
    <property type="component" value="Chromosome"/>
</dbReference>
<accession>F8E7K5</accession>
<proteinExistence type="inferred from homology"/>
<dbReference type="GO" id="GO:0051607">
    <property type="term" value="P:defense response to virus"/>
    <property type="evidence" value="ECO:0007669"/>
    <property type="project" value="UniProtKB-KW"/>
</dbReference>
<evidence type="ECO:0000256" key="3">
    <source>
        <dbReference type="ARBA" id="ARBA00016118"/>
    </source>
</evidence>
<comment type="similarity">
    <text evidence="2">Belongs to the CRISPR-associated Csm2 family.</text>
</comment>
<evidence type="ECO:0000256" key="5">
    <source>
        <dbReference type="ARBA" id="ARBA00023118"/>
    </source>
</evidence>
<comment type="function">
    <text evidence="1">This subunit may be involved in monitoring complementarity of crRNA and target RNA.</text>
</comment>
<dbReference type="InterPro" id="IPR010149">
    <property type="entry name" value="CRISPR-assoc_prot_Csm2_III-A"/>
</dbReference>
<dbReference type="Pfam" id="PF03750">
    <property type="entry name" value="Csm2_III-A"/>
    <property type="match status" value="1"/>
</dbReference>
<dbReference type="AlphaFoldDB" id="F8E7K5"/>
<dbReference type="NCBIfam" id="TIGR01870">
    <property type="entry name" value="cas_TM1810_Csm2"/>
    <property type="match status" value="1"/>
</dbReference>
<evidence type="ECO:0000256" key="2">
    <source>
        <dbReference type="ARBA" id="ARBA00006896"/>
    </source>
</evidence>
<dbReference type="HOGENOM" id="CLU_132695_0_0_0"/>
<evidence type="ECO:0000313" key="8">
    <source>
        <dbReference type="Proteomes" id="UP000006621"/>
    </source>
</evidence>
<dbReference type="OrthoDB" id="9803002at2"/>
<dbReference type="STRING" id="717231.Flexsi_1341"/>
<keyword evidence="8" id="KW-1185">Reference proteome</keyword>
<dbReference type="KEGG" id="fsi:Flexsi_1341"/>
<evidence type="ECO:0000256" key="4">
    <source>
        <dbReference type="ARBA" id="ARBA00022884"/>
    </source>
</evidence>
<dbReference type="EMBL" id="CP002858">
    <property type="protein sequence ID" value="AEI14992.1"/>
    <property type="molecule type" value="Genomic_DNA"/>
</dbReference>
<evidence type="ECO:0000256" key="1">
    <source>
        <dbReference type="ARBA" id="ARBA00003640"/>
    </source>
</evidence>
<keyword evidence="5" id="KW-0051">Antiviral defense</keyword>
<reference evidence="7 8" key="1">
    <citation type="journal article" date="2011" name="Stand. Genomic Sci.">
        <title>Genome sequence of the moderately thermophilic halophile Flexistipes sinusarabici strain (MAS10).</title>
        <authorList>
            <person name="Lapidus A."/>
            <person name="Chertkov O."/>
            <person name="Nolan M."/>
            <person name="Lucas S."/>
            <person name="Hammon N."/>
            <person name="Deshpande S."/>
            <person name="Cheng J.F."/>
            <person name="Tapia R."/>
            <person name="Han C."/>
            <person name="Goodwin L."/>
            <person name="Pitluck S."/>
            <person name="Liolios K."/>
            <person name="Pagani I."/>
            <person name="Ivanova N."/>
            <person name="Huntemann M."/>
            <person name="Mavromatis K."/>
            <person name="Mikhailova N."/>
            <person name="Pati A."/>
            <person name="Chen A."/>
            <person name="Palaniappan K."/>
            <person name="Land M."/>
            <person name="Hauser L."/>
            <person name="Brambilla E.M."/>
            <person name="Rohde M."/>
            <person name="Abt B."/>
            <person name="Spring S."/>
            <person name="Goker M."/>
            <person name="Bristow J."/>
            <person name="Eisen J.A."/>
            <person name="Markowitz V."/>
            <person name="Hugenholtz P."/>
            <person name="Kyrpides N.C."/>
            <person name="Klenk H.P."/>
            <person name="Woyke T."/>
        </authorList>
    </citation>
    <scope>NUCLEOTIDE SEQUENCE [LARGE SCALE GENOMIC DNA]</scope>
    <source>
        <strain evidence="8">DSM 4947 / MAS 10</strain>
    </source>
</reference>
<organism evidence="7 8">
    <name type="scientific">Flexistipes sinusarabici (strain ATCC 49648 / DSM 4947 / MAS 10)</name>
    <dbReference type="NCBI Taxonomy" id="717231"/>
    <lineage>
        <taxon>Bacteria</taxon>
        <taxon>Pseudomonadati</taxon>
        <taxon>Deferribacterota</taxon>
        <taxon>Deferribacteres</taxon>
        <taxon>Deferribacterales</taxon>
        <taxon>Flexistipitaceae</taxon>
        <taxon>Flexistipes</taxon>
    </lineage>
</organism>
<name>F8E7K5_FLESM</name>
<keyword evidence="4" id="KW-0694">RNA-binding</keyword>
<sequence length="140" mass="16458">MARQENSSDVVKTSFKKYEFSDLIKTKAKEVAELMKKEHDDRKINKNSQIRKFFDDLYSVKNTIDSSSDKEKSFNENLPMIYLVASKGAYAKGRKHIGQNFYNFLSNNITTIDTLDDFEKFISYFEAILGYYRYLNPKEN</sequence>
<evidence type="ECO:0000256" key="6">
    <source>
        <dbReference type="ARBA" id="ARBA00031723"/>
    </source>
</evidence>
<reference evidence="8" key="2">
    <citation type="submission" date="2011-06" db="EMBL/GenBank/DDBJ databases">
        <title>The complete genome of Flexistipes sinusarabici DSM 4947.</title>
        <authorList>
            <person name="Lucas S."/>
            <person name="Han J."/>
            <person name="Lapidus A."/>
            <person name="Bruce D."/>
            <person name="Goodwin L."/>
            <person name="Pitluck S."/>
            <person name="Peters L."/>
            <person name="Kyrpides N."/>
            <person name="Mavromatis K."/>
            <person name="Ivanova N."/>
            <person name="Mikhailova N."/>
            <person name="Chertkov O."/>
            <person name="Detter J.C."/>
            <person name="Tapia R."/>
            <person name="Han C."/>
            <person name="Land M."/>
            <person name="Hauser L."/>
            <person name="Markowitz V."/>
            <person name="Cheng J.-F."/>
            <person name="Hugenholtz P."/>
            <person name="Woyke T."/>
            <person name="Wu D."/>
            <person name="Spring S."/>
            <person name="Schroeder M."/>
            <person name="Brambilla E."/>
            <person name="Klenk H.-P."/>
            <person name="Eisen J.A."/>
        </authorList>
    </citation>
    <scope>NUCLEOTIDE SEQUENCE [LARGE SCALE GENOMIC DNA]</scope>
    <source>
        <strain evidence="8">DSM 4947 / MAS 10</strain>
    </source>
</reference>
<dbReference type="GO" id="GO:0003723">
    <property type="term" value="F:RNA binding"/>
    <property type="evidence" value="ECO:0007669"/>
    <property type="project" value="UniProtKB-KW"/>
</dbReference>
<dbReference type="RefSeq" id="WP_013886476.1">
    <property type="nucleotide sequence ID" value="NC_015672.1"/>
</dbReference>